<feature type="compositionally biased region" description="Polar residues" evidence="1">
    <location>
        <begin position="139"/>
        <end position="153"/>
    </location>
</feature>
<dbReference type="AlphaFoldDB" id="A0A9P4M5Z2"/>
<comment type="caution">
    <text evidence="2">The sequence shown here is derived from an EMBL/GenBank/DDBJ whole genome shotgun (WGS) entry which is preliminary data.</text>
</comment>
<name>A0A9P4M5Z2_9PEZI</name>
<dbReference type="PANTHER" id="PTHR44675">
    <property type="entry name" value="PAK1 INTERACTING PROTEIN 1"/>
    <property type="match status" value="1"/>
</dbReference>
<feature type="non-terminal residue" evidence="2">
    <location>
        <position position="1"/>
    </location>
</feature>
<feature type="region of interest" description="Disordered" evidence="1">
    <location>
        <begin position="480"/>
        <end position="500"/>
    </location>
</feature>
<feature type="region of interest" description="Disordered" evidence="1">
    <location>
        <begin position="1"/>
        <end position="36"/>
    </location>
</feature>
<gene>
    <name evidence="2" type="ORF">NA57DRAFT_21768</name>
</gene>
<dbReference type="InterPro" id="IPR051959">
    <property type="entry name" value="PAK1-Kinase_Regulator"/>
</dbReference>
<proteinExistence type="predicted"/>
<dbReference type="SUPFAM" id="SSF50978">
    <property type="entry name" value="WD40 repeat-like"/>
    <property type="match status" value="1"/>
</dbReference>
<organism evidence="2 3">
    <name type="scientific">Rhizodiscina lignyota</name>
    <dbReference type="NCBI Taxonomy" id="1504668"/>
    <lineage>
        <taxon>Eukaryota</taxon>
        <taxon>Fungi</taxon>
        <taxon>Dikarya</taxon>
        <taxon>Ascomycota</taxon>
        <taxon>Pezizomycotina</taxon>
        <taxon>Dothideomycetes</taxon>
        <taxon>Pleosporomycetidae</taxon>
        <taxon>Aulographales</taxon>
        <taxon>Rhizodiscinaceae</taxon>
        <taxon>Rhizodiscina</taxon>
    </lineage>
</organism>
<feature type="non-terminal residue" evidence="2">
    <location>
        <position position="500"/>
    </location>
</feature>
<evidence type="ECO:0000313" key="3">
    <source>
        <dbReference type="Proteomes" id="UP000799772"/>
    </source>
</evidence>
<keyword evidence="3" id="KW-1185">Reference proteome</keyword>
<reference evidence="2" key="1">
    <citation type="journal article" date="2020" name="Stud. Mycol.">
        <title>101 Dothideomycetes genomes: a test case for predicting lifestyles and emergence of pathogens.</title>
        <authorList>
            <person name="Haridas S."/>
            <person name="Albert R."/>
            <person name="Binder M."/>
            <person name="Bloem J."/>
            <person name="Labutti K."/>
            <person name="Salamov A."/>
            <person name="Andreopoulos B."/>
            <person name="Baker S."/>
            <person name="Barry K."/>
            <person name="Bills G."/>
            <person name="Bluhm B."/>
            <person name="Cannon C."/>
            <person name="Castanera R."/>
            <person name="Culley D."/>
            <person name="Daum C."/>
            <person name="Ezra D."/>
            <person name="Gonzalez J."/>
            <person name="Henrissat B."/>
            <person name="Kuo A."/>
            <person name="Liang C."/>
            <person name="Lipzen A."/>
            <person name="Lutzoni F."/>
            <person name="Magnuson J."/>
            <person name="Mondo S."/>
            <person name="Nolan M."/>
            <person name="Ohm R."/>
            <person name="Pangilinan J."/>
            <person name="Park H.-J."/>
            <person name="Ramirez L."/>
            <person name="Alfaro M."/>
            <person name="Sun H."/>
            <person name="Tritt A."/>
            <person name="Yoshinaga Y."/>
            <person name="Zwiers L.-H."/>
            <person name="Turgeon B."/>
            <person name="Goodwin S."/>
            <person name="Spatafora J."/>
            <person name="Crous P."/>
            <person name="Grigoriev I."/>
        </authorList>
    </citation>
    <scope>NUCLEOTIDE SEQUENCE</scope>
    <source>
        <strain evidence="2">CBS 133067</strain>
    </source>
</reference>
<sequence>KRDQSENEGGAPNGKATKQDLTSSASHEDAPHTKAPVSIQIITGSYERVLHGIIATIPLDSFQGKNDDTEASVSFSDSFLFNAHTSAIRCLAISPQSDSQKVILATGSTDERINLYSLSTVPPPPSKDAPKNGTRKPSALTSIIKPTSTNPTNKELGTLNHHASTVTTLTFPTRTKLLSSAADNSIAILRTRDWSVLSSLRAPIPKPAGRPSGDTAAPGEVPAGVNDLAVHPSLKLMVSVGRGERCMRLWNLVTGKKAGVLQFSKSLLAQVGEGRFGSGEGRKVVWEPNDGEEYVVGFERGAVVFGMDSKPKAKLLPRPLTKVHQMQYLPSTKQNILAVSTEDGRILFYRPEPQTESDIADASAPKDDTIPDCELLAQLGGRDAGILSRIKDFDLLPMRSVNDGDDQITYIVVTACSDGAVNLWTVDIQELGSEEQPEAKSVTTPLPTVKQVGRLLGTYETTNRITCMKAFLMIGKGNATVNGDDEEEGAEDVSSSESDD</sequence>
<dbReference type="PANTHER" id="PTHR44675:SF1">
    <property type="entry name" value="P21-ACTIVATED PROTEIN KINASE-INTERACTING PROTEIN 1"/>
    <property type="match status" value="1"/>
</dbReference>
<dbReference type="InterPro" id="IPR015943">
    <property type="entry name" value="WD40/YVTN_repeat-like_dom_sf"/>
</dbReference>
<feature type="region of interest" description="Disordered" evidence="1">
    <location>
        <begin position="117"/>
        <end position="153"/>
    </location>
</feature>
<dbReference type="InterPro" id="IPR036322">
    <property type="entry name" value="WD40_repeat_dom_sf"/>
</dbReference>
<dbReference type="EMBL" id="ML978126">
    <property type="protein sequence ID" value="KAF2098668.1"/>
    <property type="molecule type" value="Genomic_DNA"/>
</dbReference>
<evidence type="ECO:0000313" key="2">
    <source>
        <dbReference type="EMBL" id="KAF2098668.1"/>
    </source>
</evidence>
<dbReference type="OrthoDB" id="308449at2759"/>
<protein>
    <submittedName>
        <fullName evidence="2">WD40 repeat-like protein</fullName>
    </submittedName>
</protein>
<accession>A0A9P4M5Z2</accession>
<dbReference type="Gene3D" id="2.130.10.10">
    <property type="entry name" value="YVTN repeat-like/Quinoprotein amine dehydrogenase"/>
    <property type="match status" value="1"/>
</dbReference>
<dbReference type="Pfam" id="PF00400">
    <property type="entry name" value="WD40"/>
    <property type="match status" value="2"/>
</dbReference>
<dbReference type="SMART" id="SM00320">
    <property type="entry name" value="WD40"/>
    <property type="match status" value="5"/>
</dbReference>
<evidence type="ECO:0000256" key="1">
    <source>
        <dbReference type="SAM" id="MobiDB-lite"/>
    </source>
</evidence>
<dbReference type="InterPro" id="IPR001680">
    <property type="entry name" value="WD40_rpt"/>
</dbReference>
<dbReference type="Proteomes" id="UP000799772">
    <property type="component" value="Unassembled WGS sequence"/>
</dbReference>